<sequence>MSALRIGSFLYSVLRLSTPLIFAALSAAICEKAGLFNMAAESMMLWGALIGVMVNGWTGSVWLGFLGGCCAGVVTGLLIALATVKGKADLMLAQIAINLASGGGTIFMLYVVTGDKSTSAMTIKSQSLPKIALPFLKNVPIIGRMLNNQNLLTYGAILAAILLMIFIKRSRTGVHIRAVGENPNAAESVGISVSRTYFLTWAISGLLGGIGGVFMSMGYTSAFTKNMVAGRGYIGLCASSMVRGNPIGAMLCAMVFGVSDAIANQLQLTNAPVDLVMMLPYAVTIIVLIIISVIKIRTHVRKIKNKASQVV</sequence>
<dbReference type="Pfam" id="PF02653">
    <property type="entry name" value="BPD_transp_2"/>
    <property type="match status" value="1"/>
</dbReference>
<feature type="transmembrane region" description="Helical" evidence="6">
    <location>
        <begin position="151"/>
        <end position="167"/>
    </location>
</feature>
<gene>
    <name evidence="7" type="ORF">FYJ35_07360</name>
</gene>
<evidence type="ECO:0000313" key="7">
    <source>
        <dbReference type="EMBL" id="MSS14864.1"/>
    </source>
</evidence>
<evidence type="ECO:0000256" key="5">
    <source>
        <dbReference type="ARBA" id="ARBA00023136"/>
    </source>
</evidence>
<keyword evidence="4 6" id="KW-1133">Transmembrane helix</keyword>
<feature type="transmembrane region" description="Helical" evidence="6">
    <location>
        <begin position="35"/>
        <end position="54"/>
    </location>
</feature>
<feature type="transmembrane region" description="Helical" evidence="6">
    <location>
        <begin position="278"/>
        <end position="296"/>
    </location>
</feature>
<feature type="transmembrane region" description="Helical" evidence="6">
    <location>
        <begin position="198"/>
        <end position="220"/>
    </location>
</feature>
<evidence type="ECO:0000256" key="6">
    <source>
        <dbReference type="SAM" id="Phobius"/>
    </source>
</evidence>
<dbReference type="GO" id="GO:0022857">
    <property type="term" value="F:transmembrane transporter activity"/>
    <property type="evidence" value="ECO:0007669"/>
    <property type="project" value="InterPro"/>
</dbReference>
<comment type="subcellular location">
    <subcellularLocation>
        <location evidence="1">Cell membrane</location>
        <topology evidence="1">Multi-pass membrane protein</topology>
    </subcellularLocation>
</comment>
<keyword evidence="2" id="KW-1003">Cell membrane</keyword>
<protein>
    <submittedName>
        <fullName evidence="7">ABC transporter permease</fullName>
    </submittedName>
</protein>
<evidence type="ECO:0000256" key="2">
    <source>
        <dbReference type="ARBA" id="ARBA00022475"/>
    </source>
</evidence>
<dbReference type="PANTHER" id="PTHR43370">
    <property type="entry name" value="SUGAR ABC TRANSPORTER INTEGRAL MEMBRANE PROTEIN-RELATED"/>
    <property type="match status" value="1"/>
</dbReference>
<dbReference type="PANTHER" id="PTHR43370:SF1">
    <property type="entry name" value="GUANOSINE ABC TRANSPORTER PERMEASE PROTEIN NUPQ"/>
    <property type="match status" value="1"/>
</dbReference>
<dbReference type="AlphaFoldDB" id="A0A6L5X7M2"/>
<dbReference type="Proteomes" id="UP000481852">
    <property type="component" value="Unassembled WGS sequence"/>
</dbReference>
<name>A0A6L5X7M2_9FIRM</name>
<reference evidence="7 8" key="1">
    <citation type="submission" date="2019-08" db="EMBL/GenBank/DDBJ databases">
        <title>In-depth cultivation of the pig gut microbiome towards novel bacterial diversity and tailored functional studies.</title>
        <authorList>
            <person name="Wylensek D."/>
            <person name="Hitch T.C.A."/>
            <person name="Clavel T."/>
        </authorList>
    </citation>
    <scope>NUCLEOTIDE SEQUENCE [LARGE SCALE GENOMIC DNA]</scope>
    <source>
        <strain evidence="7 8">Oil+RF-744-WCA-WT-11</strain>
    </source>
</reference>
<dbReference type="EMBL" id="VULZ01000006">
    <property type="protein sequence ID" value="MSS14864.1"/>
    <property type="molecule type" value="Genomic_DNA"/>
</dbReference>
<dbReference type="RefSeq" id="WP_154525116.1">
    <property type="nucleotide sequence ID" value="NZ_VULZ01000006.1"/>
</dbReference>
<dbReference type="InterPro" id="IPR001851">
    <property type="entry name" value="ABC_transp_permease"/>
</dbReference>
<evidence type="ECO:0000256" key="1">
    <source>
        <dbReference type="ARBA" id="ARBA00004651"/>
    </source>
</evidence>
<comment type="caution">
    <text evidence="7">The sequence shown here is derived from an EMBL/GenBank/DDBJ whole genome shotgun (WGS) entry which is preliminary data.</text>
</comment>
<feature type="transmembrane region" description="Helical" evidence="6">
    <location>
        <begin position="232"/>
        <end position="258"/>
    </location>
</feature>
<dbReference type="GO" id="GO:0005886">
    <property type="term" value="C:plasma membrane"/>
    <property type="evidence" value="ECO:0007669"/>
    <property type="project" value="UniProtKB-SubCell"/>
</dbReference>
<keyword evidence="8" id="KW-1185">Reference proteome</keyword>
<dbReference type="CDD" id="cd06580">
    <property type="entry name" value="TM_PBP1_transp_TpRbsC_like"/>
    <property type="match status" value="1"/>
</dbReference>
<keyword evidence="3 6" id="KW-0812">Transmembrane</keyword>
<evidence type="ECO:0000313" key="8">
    <source>
        <dbReference type="Proteomes" id="UP000481852"/>
    </source>
</evidence>
<accession>A0A6L5X7M2</accession>
<evidence type="ECO:0000256" key="3">
    <source>
        <dbReference type="ARBA" id="ARBA00022692"/>
    </source>
</evidence>
<feature type="transmembrane region" description="Helical" evidence="6">
    <location>
        <begin position="90"/>
        <end position="112"/>
    </location>
</feature>
<keyword evidence="5 6" id="KW-0472">Membrane</keyword>
<organism evidence="7 8">
    <name type="scientific">Porcincola intestinalis</name>
    <dbReference type="NCBI Taxonomy" id="2606632"/>
    <lineage>
        <taxon>Bacteria</taxon>
        <taxon>Bacillati</taxon>
        <taxon>Bacillota</taxon>
        <taxon>Clostridia</taxon>
        <taxon>Lachnospirales</taxon>
        <taxon>Lachnospiraceae</taxon>
        <taxon>Porcincola</taxon>
    </lineage>
</organism>
<feature type="transmembrane region" description="Helical" evidence="6">
    <location>
        <begin position="9"/>
        <end position="29"/>
    </location>
</feature>
<feature type="transmembrane region" description="Helical" evidence="6">
    <location>
        <begin position="61"/>
        <end position="84"/>
    </location>
</feature>
<proteinExistence type="predicted"/>
<evidence type="ECO:0000256" key="4">
    <source>
        <dbReference type="ARBA" id="ARBA00022989"/>
    </source>
</evidence>